<feature type="transmembrane region" description="Helical" evidence="2">
    <location>
        <begin position="43"/>
        <end position="62"/>
    </location>
</feature>
<feature type="transmembrane region" description="Helical" evidence="2">
    <location>
        <begin position="12"/>
        <end position="31"/>
    </location>
</feature>
<dbReference type="AlphaFoldDB" id="A0AAW0E245"/>
<comment type="caution">
    <text evidence="3">The sequence shown here is derived from an EMBL/GenBank/DDBJ whole genome shotgun (WGS) entry which is preliminary data.</text>
</comment>
<dbReference type="EMBL" id="JAWWNJ010000004">
    <property type="protein sequence ID" value="KAK7057870.1"/>
    <property type="molecule type" value="Genomic_DNA"/>
</dbReference>
<keyword evidence="2" id="KW-1133">Transmembrane helix</keyword>
<feature type="transmembrane region" description="Helical" evidence="2">
    <location>
        <begin position="173"/>
        <end position="195"/>
    </location>
</feature>
<feature type="region of interest" description="Disordered" evidence="1">
    <location>
        <begin position="504"/>
        <end position="543"/>
    </location>
</feature>
<feature type="transmembrane region" description="Helical" evidence="2">
    <location>
        <begin position="102"/>
        <end position="126"/>
    </location>
</feature>
<organism evidence="3 4">
    <name type="scientific">Favolaschia claudopus</name>
    <dbReference type="NCBI Taxonomy" id="2862362"/>
    <lineage>
        <taxon>Eukaryota</taxon>
        <taxon>Fungi</taxon>
        <taxon>Dikarya</taxon>
        <taxon>Basidiomycota</taxon>
        <taxon>Agaricomycotina</taxon>
        <taxon>Agaricomycetes</taxon>
        <taxon>Agaricomycetidae</taxon>
        <taxon>Agaricales</taxon>
        <taxon>Marasmiineae</taxon>
        <taxon>Mycenaceae</taxon>
        <taxon>Favolaschia</taxon>
    </lineage>
</organism>
<feature type="compositionally biased region" description="Basic and acidic residues" evidence="1">
    <location>
        <begin position="504"/>
        <end position="528"/>
    </location>
</feature>
<keyword evidence="4" id="KW-1185">Reference proteome</keyword>
<evidence type="ECO:0000256" key="2">
    <source>
        <dbReference type="SAM" id="Phobius"/>
    </source>
</evidence>
<feature type="transmembrane region" description="Helical" evidence="2">
    <location>
        <begin position="428"/>
        <end position="449"/>
    </location>
</feature>
<evidence type="ECO:0000256" key="1">
    <source>
        <dbReference type="SAM" id="MobiDB-lite"/>
    </source>
</evidence>
<gene>
    <name evidence="3" type="ORF">R3P38DRAFT_2760034</name>
</gene>
<proteinExistence type="predicted"/>
<protein>
    <submittedName>
        <fullName evidence="3">Short-chain dehydrogenase/reductase family protein</fullName>
    </submittedName>
</protein>
<accession>A0AAW0E245</accession>
<reference evidence="3 4" key="1">
    <citation type="journal article" date="2024" name="J Genomics">
        <title>Draft genome sequencing and assembly of Favolaschia claudopus CIRM-BRFM 2984 isolated from oak limbs.</title>
        <authorList>
            <person name="Navarro D."/>
            <person name="Drula E."/>
            <person name="Chaduli D."/>
            <person name="Cazenave R."/>
            <person name="Ahrendt S."/>
            <person name="Wang J."/>
            <person name="Lipzen A."/>
            <person name="Daum C."/>
            <person name="Barry K."/>
            <person name="Grigoriev I.V."/>
            <person name="Favel A."/>
            <person name="Rosso M.N."/>
            <person name="Martin F."/>
        </authorList>
    </citation>
    <scope>NUCLEOTIDE SEQUENCE [LARGE SCALE GENOMIC DNA]</scope>
    <source>
        <strain evidence="3 4">CIRM-BRFM 2984</strain>
    </source>
</reference>
<dbReference type="Proteomes" id="UP001362999">
    <property type="component" value="Unassembled WGS sequence"/>
</dbReference>
<evidence type="ECO:0000313" key="3">
    <source>
        <dbReference type="EMBL" id="KAK7057870.1"/>
    </source>
</evidence>
<name>A0AAW0E245_9AGAR</name>
<sequence length="543" mass="59415">MPTNILFSPQLRKYTVAVLLWGTAFSAPFALDGLLFGEISADDAVTMAVQFFILLHLMLMTFMERSFPAILDLGLIFLETAGLVFHLDKALTHPNQNEKKPILAVTVLQLCALAITAIFRSASIWVSSEPIYKQRFEFFGGYSGQDAPKLTDFFLWKSMSQPLLRGEAAIIKAIRAAAILFLFYTIPTYVIYTAILHPIYGSQITVQSVVASTASYTPMPVNITMAFPFGPQIDKSAITVQGTMPTSFVTACPVNSFPTPSKSNYPSYIAFSAGCGPPSSSSSTNGTWSQFNSIDLSIDFNSTSANQSTVVYVYVGEGDLTKSLPFIEPIVVVPGSHILVSLTLALRTFVSNSPLYFVHFSTPKPTAMNEISMVQPDPSPPSSGINSTTLRIIRVRPTGPFSQTPPIKLLSESRDPSALDGLSSAGGFWTFVNGAFTILFGANIAYFFLGSRPLSAQGLLHIFQKKDLERKWHEDFPALRTEGGQPGSKEAGVVAFLRERMVDVGDSDVPDKEQLPLSRRDSRDHAEDEPLVELHSNSRRATF</sequence>
<evidence type="ECO:0000313" key="4">
    <source>
        <dbReference type="Proteomes" id="UP001362999"/>
    </source>
</evidence>
<keyword evidence="2" id="KW-0812">Transmembrane</keyword>
<keyword evidence="2" id="KW-0472">Membrane</keyword>